<dbReference type="InterPro" id="IPR033468">
    <property type="entry name" value="Metaxin_GST"/>
</dbReference>
<dbReference type="OrthoDB" id="7664269at2"/>
<feature type="domain" description="Metaxin glutathione S-transferase" evidence="1">
    <location>
        <begin position="165"/>
        <end position="225"/>
    </location>
</feature>
<evidence type="ECO:0000259" key="1">
    <source>
        <dbReference type="Pfam" id="PF17171"/>
    </source>
</evidence>
<gene>
    <name evidence="3" type="ORF">SAMN05444164_4595</name>
</gene>
<dbReference type="Gene3D" id="1.20.1050.10">
    <property type="match status" value="1"/>
</dbReference>
<dbReference type="InterPro" id="IPR012336">
    <property type="entry name" value="Thioredoxin-like_fold"/>
</dbReference>
<proteinExistence type="predicted"/>
<dbReference type="AlphaFoldDB" id="A0A1H5A707"/>
<evidence type="ECO:0000313" key="3">
    <source>
        <dbReference type="EMBL" id="SED38099.1"/>
    </source>
</evidence>
<dbReference type="SFLD" id="SFLDS00019">
    <property type="entry name" value="Glutathione_Transferase_(cytos"/>
    <property type="match status" value="1"/>
</dbReference>
<reference evidence="3 4" key="1">
    <citation type="submission" date="2016-10" db="EMBL/GenBank/DDBJ databases">
        <authorList>
            <person name="de Groot N.N."/>
        </authorList>
    </citation>
    <scope>NUCLEOTIDE SEQUENCE [LARGE SCALE GENOMIC DNA]</scope>
    <source>
        <strain evidence="3 4">MT12</strain>
    </source>
</reference>
<dbReference type="Proteomes" id="UP000198992">
    <property type="component" value="Unassembled WGS sequence"/>
</dbReference>
<dbReference type="PANTHER" id="PTHR12289:SF41">
    <property type="entry name" value="FAILED AXON CONNECTIONS-RELATED"/>
    <property type="match status" value="1"/>
</dbReference>
<dbReference type="InterPro" id="IPR036282">
    <property type="entry name" value="Glutathione-S-Trfase_C_sf"/>
</dbReference>
<feature type="domain" description="Thioredoxin-like fold" evidence="2">
    <location>
        <begin position="18"/>
        <end position="114"/>
    </location>
</feature>
<dbReference type="RefSeq" id="WP_092119519.1">
    <property type="nucleotide sequence ID" value="NZ_FNTH01000001.1"/>
</dbReference>
<organism evidence="3 4">
    <name type="scientific">Bradyrhizobium erythrophlei</name>
    <dbReference type="NCBI Taxonomy" id="1437360"/>
    <lineage>
        <taxon>Bacteria</taxon>
        <taxon>Pseudomonadati</taxon>
        <taxon>Pseudomonadota</taxon>
        <taxon>Alphaproteobacteria</taxon>
        <taxon>Hyphomicrobiales</taxon>
        <taxon>Nitrobacteraceae</taxon>
        <taxon>Bradyrhizobium</taxon>
    </lineage>
</organism>
<dbReference type="CDD" id="cd03080">
    <property type="entry name" value="GST_N_Metaxin_like"/>
    <property type="match status" value="1"/>
</dbReference>
<name>A0A1H5A707_9BRAD</name>
<dbReference type="Gene3D" id="3.40.30.10">
    <property type="entry name" value="Glutaredoxin"/>
    <property type="match status" value="1"/>
</dbReference>
<sequence length="243" mass="27102">MITLFGFGTGFGLPEISPFVTKTEVQLKMAGLDYRKEKAMPPASPKGQLPFIADDGETIADSTFIRAHIEGKYGFDFDAPLSLQARAQAWAFERMIEHHIYWALVGARWVDDTNFAKGPAHFFDGAPDHLRDKLREDAQFRVAENYLLSGLGRHGPDEDVDLALRSLFALSVQLGDKPYLMGNAPCGTDATAFGALAGILTPFFDSPLRERTEKFDNLTAYVGRMMQQYYPEFAWAPLRQQAA</sequence>
<dbReference type="Pfam" id="PF17171">
    <property type="entry name" value="GST_C_6"/>
    <property type="match status" value="1"/>
</dbReference>
<dbReference type="GO" id="GO:0016740">
    <property type="term" value="F:transferase activity"/>
    <property type="evidence" value="ECO:0007669"/>
    <property type="project" value="UniProtKB-KW"/>
</dbReference>
<dbReference type="Pfam" id="PF17172">
    <property type="entry name" value="GST_N_4"/>
    <property type="match status" value="1"/>
</dbReference>
<dbReference type="InterPro" id="IPR036249">
    <property type="entry name" value="Thioredoxin-like_sf"/>
</dbReference>
<dbReference type="PANTHER" id="PTHR12289">
    <property type="entry name" value="METAXIN RELATED"/>
    <property type="match status" value="1"/>
</dbReference>
<dbReference type="SFLD" id="SFLDG01180">
    <property type="entry name" value="SUF1"/>
    <property type="match status" value="1"/>
</dbReference>
<dbReference type="InterPro" id="IPR050931">
    <property type="entry name" value="Mito_Protein_Transport_Metaxin"/>
</dbReference>
<dbReference type="SUPFAM" id="SSF52833">
    <property type="entry name" value="Thioredoxin-like"/>
    <property type="match status" value="1"/>
</dbReference>
<keyword evidence="3" id="KW-0808">Transferase</keyword>
<evidence type="ECO:0000313" key="4">
    <source>
        <dbReference type="Proteomes" id="UP000198992"/>
    </source>
</evidence>
<evidence type="ECO:0000259" key="2">
    <source>
        <dbReference type="Pfam" id="PF17172"/>
    </source>
</evidence>
<accession>A0A1H5A707</accession>
<dbReference type="EMBL" id="FNTH01000001">
    <property type="protein sequence ID" value="SED38099.1"/>
    <property type="molecule type" value="Genomic_DNA"/>
</dbReference>
<dbReference type="InterPro" id="IPR040079">
    <property type="entry name" value="Glutathione_S-Trfase"/>
</dbReference>
<dbReference type="CDD" id="cd03193">
    <property type="entry name" value="GST_C_Metaxin"/>
    <property type="match status" value="1"/>
</dbReference>
<dbReference type="SFLD" id="SFLDG01200">
    <property type="entry name" value="SUF1.1"/>
    <property type="match status" value="1"/>
</dbReference>
<dbReference type="InterPro" id="IPR026928">
    <property type="entry name" value="FAX/IsoI-like"/>
</dbReference>
<dbReference type="SUPFAM" id="SSF47616">
    <property type="entry name" value="GST C-terminal domain-like"/>
    <property type="match status" value="1"/>
</dbReference>
<protein>
    <submittedName>
        <fullName evidence="3">Glutathione S-transferase</fullName>
    </submittedName>
</protein>